<keyword evidence="17" id="KW-1185">Reference proteome</keyword>
<evidence type="ECO:0000256" key="4">
    <source>
        <dbReference type="ARBA" id="ARBA00022598"/>
    </source>
</evidence>
<organism evidence="16 17">
    <name type="scientific">candidate division MSBL1 archaeon SCGC-AAA259I09</name>
    <dbReference type="NCBI Taxonomy" id="1698267"/>
    <lineage>
        <taxon>Archaea</taxon>
        <taxon>Methanobacteriati</taxon>
        <taxon>Methanobacteriota</taxon>
        <taxon>candidate division MSBL1</taxon>
    </lineage>
</organism>
<keyword evidence="9 13" id="KW-0648">Protein biosynthesis</keyword>
<evidence type="ECO:0000256" key="5">
    <source>
        <dbReference type="ARBA" id="ARBA00022741"/>
    </source>
</evidence>
<dbReference type="InterPro" id="IPR006195">
    <property type="entry name" value="aa-tRNA-synth_II"/>
</dbReference>
<dbReference type="GO" id="GO:0004829">
    <property type="term" value="F:threonine-tRNA ligase activity"/>
    <property type="evidence" value="ECO:0007669"/>
    <property type="project" value="UniProtKB-UniRule"/>
</dbReference>
<dbReference type="FunFam" id="3.40.50.800:FF:000001">
    <property type="entry name" value="Threonine--tRNA ligase"/>
    <property type="match status" value="1"/>
</dbReference>
<evidence type="ECO:0000256" key="12">
    <source>
        <dbReference type="ARBA" id="ARBA00060816"/>
    </source>
</evidence>
<dbReference type="PATRIC" id="fig|1698267.3.peg.66"/>
<evidence type="ECO:0000256" key="10">
    <source>
        <dbReference type="ARBA" id="ARBA00023146"/>
    </source>
</evidence>
<dbReference type="InterPro" id="IPR015011">
    <property type="entry name" value="Threonyl-tRNA_syn_edit_dom_arc"/>
</dbReference>
<keyword evidence="10 13" id="KW-0030">Aminoacyl-tRNA synthetase</keyword>
<dbReference type="PANTHER" id="PTHR11451:SF44">
    <property type="entry name" value="THREONINE--TRNA LIGASE, CHLOROPLASTIC_MITOCHONDRIAL 2"/>
    <property type="match status" value="1"/>
</dbReference>
<dbReference type="InterPro" id="IPR004154">
    <property type="entry name" value="Anticodon-bd"/>
</dbReference>
<comment type="catalytic activity">
    <reaction evidence="11 13">
        <text>tRNA(Thr) + L-threonine + ATP = L-threonyl-tRNA(Thr) + AMP + diphosphate + H(+)</text>
        <dbReference type="Rhea" id="RHEA:24624"/>
        <dbReference type="Rhea" id="RHEA-COMP:9670"/>
        <dbReference type="Rhea" id="RHEA-COMP:9704"/>
        <dbReference type="ChEBI" id="CHEBI:15378"/>
        <dbReference type="ChEBI" id="CHEBI:30616"/>
        <dbReference type="ChEBI" id="CHEBI:33019"/>
        <dbReference type="ChEBI" id="CHEBI:57926"/>
        <dbReference type="ChEBI" id="CHEBI:78442"/>
        <dbReference type="ChEBI" id="CHEBI:78534"/>
        <dbReference type="ChEBI" id="CHEBI:456215"/>
        <dbReference type="EC" id="6.1.1.3"/>
    </reaction>
</comment>
<dbReference type="Gene3D" id="3.50.80.10">
    <property type="entry name" value="D-tyrosyl-tRNA(Tyr) deacylase"/>
    <property type="match status" value="1"/>
</dbReference>
<feature type="compositionally biased region" description="Basic and acidic residues" evidence="14">
    <location>
        <begin position="576"/>
        <end position="588"/>
    </location>
</feature>
<dbReference type="EC" id="6.1.1.3" evidence="13"/>
<evidence type="ECO:0000256" key="3">
    <source>
        <dbReference type="ARBA" id="ARBA00022555"/>
    </source>
</evidence>
<keyword evidence="6 13" id="KW-0862">Zinc</keyword>
<dbReference type="SUPFAM" id="SSF55681">
    <property type="entry name" value="Class II aaRS and biotin synthetases"/>
    <property type="match status" value="1"/>
</dbReference>
<evidence type="ECO:0000256" key="7">
    <source>
        <dbReference type="ARBA" id="ARBA00022840"/>
    </source>
</evidence>
<keyword evidence="4 13" id="KW-0436">Ligase</keyword>
<evidence type="ECO:0000256" key="9">
    <source>
        <dbReference type="ARBA" id="ARBA00022917"/>
    </source>
</evidence>
<evidence type="ECO:0000256" key="13">
    <source>
        <dbReference type="HAMAP-Rule" id="MF_00184"/>
    </source>
</evidence>
<dbReference type="SUPFAM" id="SSF52954">
    <property type="entry name" value="Class II aaRS ABD-related"/>
    <property type="match status" value="1"/>
</dbReference>
<feature type="binding site" evidence="13">
    <location>
        <position position="459"/>
    </location>
    <ligand>
        <name>Zn(2+)</name>
        <dbReference type="ChEBI" id="CHEBI:29105"/>
        <note>catalytic</note>
    </ligand>
</feature>
<feature type="binding site" evidence="13">
    <location>
        <position position="339"/>
    </location>
    <ligand>
        <name>Zn(2+)</name>
        <dbReference type="ChEBI" id="CHEBI:29105"/>
        <note>catalytic</note>
    </ligand>
</feature>
<dbReference type="PRINTS" id="PR01047">
    <property type="entry name" value="TRNASYNTHTHR"/>
</dbReference>
<dbReference type="NCBIfam" id="NF003068">
    <property type="entry name" value="PRK03991.1"/>
    <property type="match status" value="1"/>
</dbReference>
<feature type="binding site" evidence="13">
    <location>
        <position position="287"/>
    </location>
    <ligand>
        <name>Zn(2+)</name>
        <dbReference type="ChEBI" id="CHEBI:29105"/>
        <note>catalytic</note>
    </ligand>
</feature>
<feature type="region of interest" description="Catalytic" evidence="13">
    <location>
        <begin position="195"/>
        <end position="486"/>
    </location>
</feature>
<sequence>MRLLLIHADFLEFEAKEKTSVAEDISESEKTGRAEETLVAFMAIEEEDQSDPDVIVEKSFDEINEVYEKVGAESVVIYPYAHLSQSLASPEIATQVMDGIQEKFQEKNVKVLRLPFGWYKSFNLSCKGHPLSELSRTVTSEELEEVEEEEVQSEWIVIDEDGREHDPYSFDSSSDFEKIIKYELEDAVAGGEEPPHVKLMREKEIADYEDLSDAGNLRWYPRGKLVRDLIIDYVNARASDYGAMKVETPIMYDLGDKAVSEHSEKFGERQYRFKSGNRTMVLRFAACFGMFSMMNDTYLDVGDLPLKMYELSTYSFRREQRGEIIGLRRQRTFTMPDLHTACKDLDEARQEFGKQVVWTLETEEDLDLNYHVIFRATRDFYEENEDWIKDLVGDIGRPALVEILEKRKHYWASKCDLAALDALGRPLENPTVQIDVESAERFDISFYDGEEEKRPPILHTSPTGSIERVLCAILESVSQEEKPQFPVWLSPTQVRLVPVGDEHEKYCIDIADELSSGDIRVDIDDRDKTVGKRIRRAEKDWVPYTIVFGDREKDSEKVPVRMRKEEKEIEMSIEELKTEIRDKTRGKPFEPLPSPRRLSKRPSFTG</sequence>
<dbReference type="GO" id="GO:0006435">
    <property type="term" value="P:threonyl-tRNA aminoacylation"/>
    <property type="evidence" value="ECO:0007669"/>
    <property type="project" value="UniProtKB-UniRule"/>
</dbReference>
<comment type="subcellular location">
    <subcellularLocation>
        <location evidence="1 13">Cytoplasm</location>
    </subcellularLocation>
</comment>
<dbReference type="FunFam" id="3.50.80.10:FF:000004">
    <property type="entry name" value="Threonine--tRNA ligase"/>
    <property type="match status" value="1"/>
</dbReference>
<name>A0A133UVV8_9EURY</name>
<dbReference type="AlphaFoldDB" id="A0A133UVV8"/>
<keyword evidence="2 13" id="KW-0963">Cytoplasm</keyword>
<keyword evidence="13" id="KW-0479">Metal-binding</keyword>
<reference evidence="16 17" key="1">
    <citation type="journal article" date="2016" name="Sci. Rep.">
        <title>Metabolic traits of an uncultured archaeal lineage -MSBL1- from brine pools of the Red Sea.</title>
        <authorList>
            <person name="Mwirichia R."/>
            <person name="Alam I."/>
            <person name="Rashid M."/>
            <person name="Vinu M."/>
            <person name="Ba-Alawi W."/>
            <person name="Anthony Kamau A."/>
            <person name="Kamanda Ngugi D."/>
            <person name="Goker M."/>
            <person name="Klenk H.P."/>
            <person name="Bajic V."/>
            <person name="Stingl U."/>
        </authorList>
    </citation>
    <scope>NUCLEOTIDE SEQUENCE [LARGE SCALE GENOMIC DNA]</scope>
    <source>
        <strain evidence="16">SCGC-AAA259I09</strain>
    </source>
</reference>
<evidence type="ECO:0000259" key="15">
    <source>
        <dbReference type="PROSITE" id="PS50862"/>
    </source>
</evidence>
<dbReference type="Gene3D" id="3.40.50.800">
    <property type="entry name" value="Anticodon-binding domain"/>
    <property type="match status" value="1"/>
</dbReference>
<dbReference type="GO" id="GO:0000049">
    <property type="term" value="F:tRNA binding"/>
    <property type="evidence" value="ECO:0007669"/>
    <property type="project" value="UniProtKB-KW"/>
</dbReference>
<evidence type="ECO:0000256" key="1">
    <source>
        <dbReference type="ARBA" id="ARBA00004496"/>
    </source>
</evidence>
<comment type="caution">
    <text evidence="16">The sequence shown here is derived from an EMBL/GenBank/DDBJ whole genome shotgun (WGS) entry which is preliminary data.</text>
</comment>
<keyword evidence="8 13" id="KW-0694">RNA-binding</keyword>
<dbReference type="EMBL" id="LHXR01000002">
    <property type="protein sequence ID" value="KXA98341.1"/>
    <property type="molecule type" value="Genomic_DNA"/>
</dbReference>
<dbReference type="Pfam" id="PF08915">
    <property type="entry name" value="tRNA-Thr_ED"/>
    <property type="match status" value="1"/>
</dbReference>
<evidence type="ECO:0000313" key="16">
    <source>
        <dbReference type="EMBL" id="KXA98341.1"/>
    </source>
</evidence>
<feature type="domain" description="Aminoacyl-transfer RNA synthetases class-II family profile" evidence="15">
    <location>
        <begin position="226"/>
        <end position="498"/>
    </location>
</feature>
<evidence type="ECO:0000313" key="17">
    <source>
        <dbReference type="Proteomes" id="UP000070463"/>
    </source>
</evidence>
<dbReference type="Pfam" id="PF00587">
    <property type="entry name" value="tRNA-synt_2b"/>
    <property type="match status" value="1"/>
</dbReference>
<dbReference type="GO" id="GO:0005524">
    <property type="term" value="F:ATP binding"/>
    <property type="evidence" value="ECO:0007669"/>
    <property type="project" value="UniProtKB-UniRule"/>
</dbReference>
<protein>
    <recommendedName>
        <fullName evidence="13">Threonine--tRNA ligase</fullName>
        <ecNumber evidence="13">6.1.1.3</ecNumber>
    </recommendedName>
    <alternativeName>
        <fullName evidence="13">Threonyl-tRNA synthetase</fullName>
        <shortName evidence="13">ThrRS</shortName>
    </alternativeName>
</protein>
<evidence type="ECO:0000256" key="8">
    <source>
        <dbReference type="ARBA" id="ARBA00022884"/>
    </source>
</evidence>
<keyword evidence="7 13" id="KW-0067">ATP-binding</keyword>
<dbReference type="Pfam" id="PF03129">
    <property type="entry name" value="HGTP_anticodon"/>
    <property type="match status" value="1"/>
</dbReference>
<dbReference type="Proteomes" id="UP000070463">
    <property type="component" value="Unassembled WGS sequence"/>
</dbReference>
<keyword evidence="3 13" id="KW-0820">tRNA-binding</keyword>
<evidence type="ECO:0000256" key="6">
    <source>
        <dbReference type="ARBA" id="ARBA00022833"/>
    </source>
</evidence>
<dbReference type="GO" id="GO:0005737">
    <property type="term" value="C:cytoplasm"/>
    <property type="evidence" value="ECO:0007669"/>
    <property type="project" value="UniProtKB-SubCell"/>
</dbReference>
<dbReference type="NCBIfam" id="TIGR00418">
    <property type="entry name" value="thrS"/>
    <property type="match status" value="1"/>
</dbReference>
<comment type="similarity">
    <text evidence="12">Belongs to the class-II aminoacyl-tRNA synthetase family. Archaea-specific ThrRS editing domain subfamily.</text>
</comment>
<dbReference type="InterPro" id="IPR002320">
    <property type="entry name" value="Thr-tRNA-ligase_IIa"/>
</dbReference>
<proteinExistence type="inferred from homology"/>
<dbReference type="Gene3D" id="3.30.930.10">
    <property type="entry name" value="Bira Bifunctional Protein, Domain 2"/>
    <property type="match status" value="1"/>
</dbReference>
<dbReference type="GO" id="GO:0008270">
    <property type="term" value="F:zinc ion binding"/>
    <property type="evidence" value="ECO:0007669"/>
    <property type="project" value="InterPro"/>
</dbReference>
<dbReference type="PANTHER" id="PTHR11451">
    <property type="entry name" value="THREONINE-TRNA LIGASE"/>
    <property type="match status" value="1"/>
</dbReference>
<evidence type="ECO:0000256" key="11">
    <source>
        <dbReference type="ARBA" id="ARBA00049515"/>
    </source>
</evidence>
<comment type="subunit">
    <text evidence="13">Homodimer.</text>
</comment>
<evidence type="ECO:0000256" key="2">
    <source>
        <dbReference type="ARBA" id="ARBA00022490"/>
    </source>
</evidence>
<dbReference type="InterPro" id="IPR002314">
    <property type="entry name" value="aa-tRNA-synt_IIb"/>
</dbReference>
<evidence type="ECO:0000256" key="14">
    <source>
        <dbReference type="SAM" id="MobiDB-lite"/>
    </source>
</evidence>
<dbReference type="HAMAP" id="MF_00184">
    <property type="entry name" value="Thr_tRNA_synth"/>
    <property type="match status" value="1"/>
</dbReference>
<dbReference type="InterPro" id="IPR036621">
    <property type="entry name" value="Anticodon-bd_dom_sf"/>
</dbReference>
<feature type="region of interest" description="Disordered" evidence="14">
    <location>
        <begin position="576"/>
        <end position="606"/>
    </location>
</feature>
<dbReference type="PROSITE" id="PS50862">
    <property type="entry name" value="AA_TRNA_LIGASE_II"/>
    <property type="match status" value="1"/>
</dbReference>
<accession>A0A133UVV8</accession>
<dbReference type="InterPro" id="IPR023509">
    <property type="entry name" value="DTD-like_sf"/>
</dbReference>
<dbReference type="InterPro" id="IPR045864">
    <property type="entry name" value="aa-tRNA-synth_II/BPL/LPL"/>
</dbReference>
<comment type="cofactor">
    <cofactor evidence="13">
        <name>Zn(2+)</name>
        <dbReference type="ChEBI" id="CHEBI:29105"/>
    </cofactor>
    <text evidence="13">Binds 1 zinc ion per subunit.</text>
</comment>
<keyword evidence="5 13" id="KW-0547">Nucleotide-binding</keyword>
<gene>
    <name evidence="13" type="primary">thrS</name>
    <name evidence="16" type="ORF">AKJ37_00280</name>
</gene>
<dbReference type="GO" id="GO:0002161">
    <property type="term" value="F:aminoacyl-tRNA deacylase activity"/>
    <property type="evidence" value="ECO:0007669"/>
    <property type="project" value="UniProtKB-ARBA"/>
</dbReference>